<feature type="region of interest" description="Disordered" evidence="1">
    <location>
        <begin position="654"/>
        <end position="741"/>
    </location>
</feature>
<sequence>METIHVQFDELSEPMAPVQPNTRPATTFLTPRQISSGLVPNPVPAAPYVPPTNKDIEILFQPMFDEYLEPPRVEKSVSHALAVLVLVNSAGTPSSTTIDQDPPSLNQSPSSSALQSPSLLQGFAAESSIIEDNLFAPVDNDPFVNVFTLKSHSEASSSGDVSSAESTYVTQTHYHLGKWSRNHPLDNVIGNPSRPISTRRQLATDALWCFYNFVLSKVKPKNFTSTIIEDCWFQAMQDEIHEFDRLQVWELVPRPNCVMIITLKWIYKIKLDEYGDVLKNKARLVAKGYRQEEGIDFEESFAPVARIEAIRIFISNAASKNIIIYQMDVKTAFLNGELKEEVYASLTKKHFEALKCVFWYLRGTINWVLWYLKDTVMALTAYADADHAGCQDTRRSTSGSAQFLGDKLILWMRSQLTDYGFAFNKIALYYDNRSAIALCCNNVQYSRSKHIDIRHHFIREKVKNGVVELYFVTMDYRLADIFTKALPRVRFEFLLPRLGKMVDENVLAPTRSDDQILPFVAWVPIRKSNFVLDLHKKQNNPIFHISVDILHNTNFFREFTASASVPAIYNQQFWNTLTYEAKTGRIHDIRQRSASLFYLAEEEFRLGNHKFVPKGEIDKVFGMLIPDELISNNIRNTPYYNAYLEMVAKHDRKVATKKEGKKKIASAKQPKSKPAIEMSRKPTLAPKLKETKERTSKASTAKPPKPKPAKEKSTNITLPKQTGNAYSEPELELEHQGEGDEDDMERVIRMSLESFQAQSQAHVGGVAIREPVAEATLPLPVVEGKGKAIVTKLQAAHSLLALHTPKKRSITDQFILQRRTPAIEASSTGPSTQAQDDTSTNIVCDSPSPTDAETCAGFEKTDSGDETEILQIDEEQGKDVDDQVNLEEKTDELDQGQAGSDPGRTLESQPPPEQAVMDEDQAKLDPRESRGALAGPDHEPTHDEFVVDLYLKLFKLYFVIALELPQVDMKEILHKRMFETSTNKSLPKHVALYEALKASMERANRDELLVEKDKSCKRRRDDQDHPLPPPESNLKDTDSAHLPKIKQRPEWLKPILDDERPATPEPAWVIPSSHILDVVNNWANALATTYQAPTENSLLEKTRDIWTFMHCIKAFSRYGYDYLKEITLRIADYQEYTIAEKDFKSLYPSDFEDLNLLLLQVIRQRVQDFQLGIKSYQKHLNIYKPGLDAKGFEYKHDYIIFDSPRAVVFPVGNNERKIMRLNEIYKFSYGTLTNIMEALDFRVKEYKVSRLNSGMNTRFWTDKDVARSKEFIHAIERRLKTKRIF</sequence>
<evidence type="ECO:0000313" key="3">
    <source>
        <dbReference type="EMBL" id="GEU41569.1"/>
    </source>
</evidence>
<accession>A0A6L2JXW0</accession>
<dbReference type="PANTHER" id="PTHR11439:SF509">
    <property type="entry name" value="RNA-DIRECTED DNA POLYMERASE"/>
    <property type="match status" value="1"/>
</dbReference>
<evidence type="ECO:0000256" key="1">
    <source>
        <dbReference type="SAM" id="MobiDB-lite"/>
    </source>
</evidence>
<dbReference type="Pfam" id="PF07727">
    <property type="entry name" value="RVT_2"/>
    <property type="match status" value="1"/>
</dbReference>
<protein>
    <submittedName>
        <fullName evidence="3">Integrase, catalytic region, zinc finger, CCHC-type, peptidase aspartic, catalytic</fullName>
    </submittedName>
</protein>
<feature type="domain" description="Reverse transcriptase Ty1/copia-type" evidence="2">
    <location>
        <begin position="247"/>
        <end position="344"/>
    </location>
</feature>
<feature type="region of interest" description="Disordered" evidence="1">
    <location>
        <begin position="821"/>
        <end position="940"/>
    </location>
</feature>
<organism evidence="3">
    <name type="scientific">Tanacetum cinerariifolium</name>
    <name type="common">Dalmatian daisy</name>
    <name type="synonym">Chrysanthemum cinerariifolium</name>
    <dbReference type="NCBI Taxonomy" id="118510"/>
    <lineage>
        <taxon>Eukaryota</taxon>
        <taxon>Viridiplantae</taxon>
        <taxon>Streptophyta</taxon>
        <taxon>Embryophyta</taxon>
        <taxon>Tracheophyta</taxon>
        <taxon>Spermatophyta</taxon>
        <taxon>Magnoliopsida</taxon>
        <taxon>eudicotyledons</taxon>
        <taxon>Gunneridae</taxon>
        <taxon>Pentapetalae</taxon>
        <taxon>asterids</taxon>
        <taxon>campanulids</taxon>
        <taxon>Asterales</taxon>
        <taxon>Asteraceae</taxon>
        <taxon>Asteroideae</taxon>
        <taxon>Anthemideae</taxon>
        <taxon>Anthemidinae</taxon>
        <taxon>Tanacetum</taxon>
    </lineage>
</organism>
<feature type="compositionally biased region" description="Basic and acidic residues" evidence="1">
    <location>
        <begin position="920"/>
        <end position="940"/>
    </location>
</feature>
<proteinExistence type="predicted"/>
<feature type="compositionally biased region" description="Acidic residues" evidence="1">
    <location>
        <begin position="864"/>
        <end position="874"/>
    </location>
</feature>
<feature type="compositionally biased region" description="Acidic residues" evidence="1">
    <location>
        <begin position="882"/>
        <end position="894"/>
    </location>
</feature>
<feature type="compositionally biased region" description="Basic and acidic residues" evidence="1">
    <location>
        <begin position="1007"/>
        <end position="1025"/>
    </location>
</feature>
<gene>
    <name evidence="3" type="ORF">Tci_013547</name>
</gene>
<feature type="compositionally biased region" description="Polar residues" evidence="1">
    <location>
        <begin position="715"/>
        <end position="725"/>
    </location>
</feature>
<dbReference type="PANTHER" id="PTHR11439">
    <property type="entry name" value="GAG-POL-RELATED RETROTRANSPOSON"/>
    <property type="match status" value="1"/>
</dbReference>
<feature type="compositionally biased region" description="Polar residues" evidence="1">
    <location>
        <begin position="825"/>
        <end position="851"/>
    </location>
</feature>
<dbReference type="EMBL" id="BKCJ010001455">
    <property type="protein sequence ID" value="GEU41569.1"/>
    <property type="molecule type" value="Genomic_DNA"/>
</dbReference>
<dbReference type="CDD" id="cd09272">
    <property type="entry name" value="RNase_HI_RT_Ty1"/>
    <property type="match status" value="1"/>
</dbReference>
<comment type="caution">
    <text evidence="3">The sequence shown here is derived from an EMBL/GenBank/DDBJ whole genome shotgun (WGS) entry which is preliminary data.</text>
</comment>
<dbReference type="InterPro" id="IPR013103">
    <property type="entry name" value="RVT_2"/>
</dbReference>
<evidence type="ECO:0000259" key="2">
    <source>
        <dbReference type="Pfam" id="PF07727"/>
    </source>
</evidence>
<feature type="region of interest" description="Disordered" evidence="1">
    <location>
        <begin position="1007"/>
        <end position="1040"/>
    </location>
</feature>
<feature type="region of interest" description="Disordered" evidence="1">
    <location>
        <begin position="93"/>
        <end position="113"/>
    </location>
</feature>
<feature type="compositionally biased region" description="Basic and acidic residues" evidence="1">
    <location>
        <begin position="687"/>
        <end position="696"/>
    </location>
</feature>
<name>A0A6L2JXW0_TANCI</name>
<reference evidence="3" key="1">
    <citation type="journal article" date="2019" name="Sci. Rep.">
        <title>Draft genome of Tanacetum cinerariifolium, the natural source of mosquito coil.</title>
        <authorList>
            <person name="Yamashiro T."/>
            <person name="Shiraishi A."/>
            <person name="Satake H."/>
            <person name="Nakayama K."/>
        </authorList>
    </citation>
    <scope>NUCLEOTIDE SEQUENCE</scope>
</reference>
<feature type="compositionally biased region" description="Low complexity" evidence="1">
    <location>
        <begin position="100"/>
        <end position="113"/>
    </location>
</feature>